<feature type="signal peptide" evidence="2">
    <location>
        <begin position="1"/>
        <end position="21"/>
    </location>
</feature>
<keyword evidence="4" id="KW-1185">Reference proteome</keyword>
<reference evidence="4" key="1">
    <citation type="journal article" date="2015" name="Genome Announc.">
        <title>Draft genome sequence of Talaromyces cellulolyticus strain Y-94, a source of lignocellulosic biomass-degrading enzymes.</title>
        <authorList>
            <person name="Fujii T."/>
            <person name="Koike H."/>
            <person name="Sawayama S."/>
            <person name="Yano S."/>
            <person name="Inoue H."/>
        </authorList>
    </citation>
    <scope>NUCLEOTIDE SEQUENCE [LARGE SCALE GENOMIC DNA]</scope>
    <source>
        <strain evidence="4">Y-94</strain>
    </source>
</reference>
<dbReference type="EMBL" id="DF933814">
    <property type="protein sequence ID" value="GAM36804.1"/>
    <property type="molecule type" value="Genomic_DNA"/>
</dbReference>
<proteinExistence type="predicted"/>
<accession>A0A510NXL2</accession>
<evidence type="ECO:0008006" key="5">
    <source>
        <dbReference type="Google" id="ProtNLM"/>
    </source>
</evidence>
<evidence type="ECO:0000256" key="1">
    <source>
        <dbReference type="SAM" id="MobiDB-lite"/>
    </source>
</evidence>
<protein>
    <recommendedName>
        <fullName evidence="5">Transglycosylase SLT domain-containing protein</fullName>
    </recommendedName>
</protein>
<feature type="region of interest" description="Disordered" evidence="1">
    <location>
        <begin position="171"/>
        <end position="198"/>
    </location>
</feature>
<evidence type="ECO:0000313" key="3">
    <source>
        <dbReference type="EMBL" id="GAM36804.1"/>
    </source>
</evidence>
<feature type="compositionally biased region" description="Polar residues" evidence="1">
    <location>
        <begin position="187"/>
        <end position="198"/>
    </location>
</feature>
<gene>
    <name evidence="3" type="ORF">TCE0_018f06186</name>
</gene>
<dbReference type="Gene3D" id="1.10.530.10">
    <property type="match status" value="1"/>
</dbReference>
<feature type="chain" id="PRO_5022190428" description="Transglycosylase SLT domain-containing protein" evidence="2">
    <location>
        <begin position="22"/>
        <end position="281"/>
    </location>
</feature>
<evidence type="ECO:0000313" key="4">
    <source>
        <dbReference type="Proteomes" id="UP000053095"/>
    </source>
</evidence>
<keyword evidence="2" id="KW-0732">Signal</keyword>
<dbReference type="AlphaFoldDB" id="A0A510NXL2"/>
<evidence type="ECO:0000256" key="2">
    <source>
        <dbReference type="SAM" id="SignalP"/>
    </source>
</evidence>
<feature type="region of interest" description="Disordered" evidence="1">
    <location>
        <begin position="31"/>
        <end position="52"/>
    </location>
</feature>
<sequence length="281" mass="29481">MLNMFLKDIASLTVLAACALAAPGKDIQNGAPHELVSNPSSQQVTSSEAFTTGAGNYNNDNIYDGTGNAGTDQYNCYYGGWENFPPSSEWVEFDAMWNYSKSAMSTSCSDLGVGSCSDGAGAFGDGDTGEQIGLIWNAIQQVAEASLVDHRFILATILQESSGCVNVCASTNPDPSQPDNPGLMQSDGGSTFIGNSASDSDQQASITQMVIDGTQGTADGDGLVQCINQYGNIYEAARCYNSGSVDSSDLNNGEGATNSYVNDIANRLTGWLYAPSNYNNC</sequence>
<feature type="compositionally biased region" description="Polar residues" evidence="1">
    <location>
        <begin position="37"/>
        <end position="52"/>
    </location>
</feature>
<organism evidence="3 4">
    <name type="scientific">Talaromyces pinophilus</name>
    <name type="common">Penicillium pinophilum</name>
    <dbReference type="NCBI Taxonomy" id="128442"/>
    <lineage>
        <taxon>Eukaryota</taxon>
        <taxon>Fungi</taxon>
        <taxon>Dikarya</taxon>
        <taxon>Ascomycota</taxon>
        <taxon>Pezizomycotina</taxon>
        <taxon>Eurotiomycetes</taxon>
        <taxon>Eurotiomycetidae</taxon>
        <taxon>Eurotiales</taxon>
        <taxon>Trichocomaceae</taxon>
        <taxon>Talaromyces</taxon>
        <taxon>Talaromyces sect. Talaromyces</taxon>
    </lineage>
</organism>
<dbReference type="Proteomes" id="UP000053095">
    <property type="component" value="Unassembled WGS sequence"/>
</dbReference>
<name>A0A510NXL2_TALPI</name>